<evidence type="ECO:0000259" key="2">
    <source>
        <dbReference type="PROSITE" id="PS50011"/>
    </source>
</evidence>
<dbReference type="Gene3D" id="1.10.510.10">
    <property type="entry name" value="Transferase(Phosphotransferase) domain 1"/>
    <property type="match status" value="1"/>
</dbReference>
<accession>A0ABN7VK26</accession>
<proteinExistence type="predicted"/>
<dbReference type="EMBL" id="CAJVQB010016457">
    <property type="protein sequence ID" value="CAG8779960.1"/>
    <property type="molecule type" value="Genomic_DNA"/>
</dbReference>
<dbReference type="InterPro" id="IPR000719">
    <property type="entry name" value="Prot_kinase_dom"/>
</dbReference>
<reference evidence="3 4" key="1">
    <citation type="submission" date="2021-06" db="EMBL/GenBank/DDBJ databases">
        <authorList>
            <person name="Kallberg Y."/>
            <person name="Tangrot J."/>
            <person name="Rosling A."/>
        </authorList>
    </citation>
    <scope>NUCLEOTIDE SEQUENCE [LARGE SCALE GENOMIC DNA]</scope>
    <source>
        <strain evidence="3 4">120-4 pot B 10/14</strain>
    </source>
</reference>
<evidence type="ECO:0000313" key="4">
    <source>
        <dbReference type="Proteomes" id="UP000789901"/>
    </source>
</evidence>
<dbReference type="PANTHER" id="PTHR44329">
    <property type="entry name" value="SERINE/THREONINE-PROTEIN KINASE TNNI3K-RELATED"/>
    <property type="match status" value="1"/>
</dbReference>
<dbReference type="Pfam" id="PF07714">
    <property type="entry name" value="PK_Tyr_Ser-Thr"/>
    <property type="match status" value="1"/>
</dbReference>
<dbReference type="PROSITE" id="PS00107">
    <property type="entry name" value="PROTEIN_KINASE_ATP"/>
    <property type="match status" value="1"/>
</dbReference>
<dbReference type="InterPro" id="IPR017441">
    <property type="entry name" value="Protein_kinase_ATP_BS"/>
</dbReference>
<gene>
    <name evidence="3" type="ORF">GMARGA_LOCUS19581</name>
</gene>
<dbReference type="InterPro" id="IPR051681">
    <property type="entry name" value="Ser/Thr_Kinases-Pseudokinases"/>
</dbReference>
<sequence length="165" mass="19378">MAVWSDANWFELALEGKYIKKHDYNSFKDLKLIGRGGFGDVYSAYSKHLGNVALKKLFRGPNNDKNSVNEFIRELKNITNIAQHDNIVQFLGITLDSATTKYCIVLKYANDKDLRSYLQSRFSDLDWITKIRMATEISRGIDWLHNENIVHRDLVRYHFCFIIYY</sequence>
<evidence type="ECO:0000313" key="3">
    <source>
        <dbReference type="EMBL" id="CAG8779960.1"/>
    </source>
</evidence>
<keyword evidence="4" id="KW-1185">Reference proteome</keyword>
<dbReference type="InterPro" id="IPR001245">
    <property type="entry name" value="Ser-Thr/Tyr_kinase_cat_dom"/>
</dbReference>
<evidence type="ECO:0000256" key="1">
    <source>
        <dbReference type="PROSITE-ProRule" id="PRU10141"/>
    </source>
</evidence>
<keyword evidence="1" id="KW-0067">ATP-binding</keyword>
<organism evidence="3 4">
    <name type="scientific">Gigaspora margarita</name>
    <dbReference type="NCBI Taxonomy" id="4874"/>
    <lineage>
        <taxon>Eukaryota</taxon>
        <taxon>Fungi</taxon>
        <taxon>Fungi incertae sedis</taxon>
        <taxon>Mucoromycota</taxon>
        <taxon>Glomeromycotina</taxon>
        <taxon>Glomeromycetes</taxon>
        <taxon>Diversisporales</taxon>
        <taxon>Gigasporaceae</taxon>
        <taxon>Gigaspora</taxon>
    </lineage>
</organism>
<comment type="caution">
    <text evidence="3">The sequence shown here is derived from an EMBL/GenBank/DDBJ whole genome shotgun (WGS) entry which is preliminary data.</text>
</comment>
<dbReference type="PROSITE" id="PS50011">
    <property type="entry name" value="PROTEIN_KINASE_DOM"/>
    <property type="match status" value="1"/>
</dbReference>
<dbReference type="SUPFAM" id="SSF56112">
    <property type="entry name" value="Protein kinase-like (PK-like)"/>
    <property type="match status" value="1"/>
</dbReference>
<name>A0ABN7VK26_GIGMA</name>
<protein>
    <submittedName>
        <fullName evidence="3">15447_t:CDS:1</fullName>
    </submittedName>
</protein>
<keyword evidence="1" id="KW-0547">Nucleotide-binding</keyword>
<feature type="binding site" evidence="1">
    <location>
        <position position="55"/>
    </location>
    <ligand>
        <name>ATP</name>
        <dbReference type="ChEBI" id="CHEBI:30616"/>
    </ligand>
</feature>
<dbReference type="Proteomes" id="UP000789901">
    <property type="component" value="Unassembled WGS sequence"/>
</dbReference>
<dbReference type="InterPro" id="IPR011009">
    <property type="entry name" value="Kinase-like_dom_sf"/>
</dbReference>
<feature type="domain" description="Protein kinase" evidence="2">
    <location>
        <begin position="27"/>
        <end position="165"/>
    </location>
</feature>